<dbReference type="OrthoDB" id="9814648at2"/>
<dbReference type="PANTHER" id="PTHR31438:SF1">
    <property type="entry name" value="LYSINE N-ACYLTRANSFERASE C17G9.06C-RELATED"/>
    <property type="match status" value="1"/>
</dbReference>
<dbReference type="InterPro" id="IPR019432">
    <property type="entry name" value="Acyltransferase_MbtK/IucB-like"/>
</dbReference>
<dbReference type="EMBL" id="SPKJ01000016">
    <property type="protein sequence ID" value="MYZ47510.1"/>
    <property type="molecule type" value="Genomic_DNA"/>
</dbReference>
<dbReference type="PANTHER" id="PTHR31438">
    <property type="entry name" value="LYSINE N-ACYLTRANSFERASE C17G9.06C-RELATED"/>
    <property type="match status" value="1"/>
</dbReference>
<dbReference type="Proteomes" id="UP000773614">
    <property type="component" value="Unassembled WGS sequence"/>
</dbReference>
<dbReference type="GO" id="GO:0019290">
    <property type="term" value="P:siderophore biosynthetic process"/>
    <property type="evidence" value="ECO:0007669"/>
    <property type="project" value="InterPro"/>
</dbReference>
<dbReference type="SMART" id="SM01006">
    <property type="entry name" value="AlcB"/>
    <property type="match status" value="1"/>
</dbReference>
<gene>
    <name evidence="5" type="ORF">E4O86_07270</name>
</gene>
<dbReference type="Pfam" id="PF13523">
    <property type="entry name" value="Acetyltransf_8"/>
    <property type="match status" value="1"/>
</dbReference>
<dbReference type="GO" id="GO:0016410">
    <property type="term" value="F:N-acyltransferase activity"/>
    <property type="evidence" value="ECO:0007669"/>
    <property type="project" value="TreeGrafter"/>
</dbReference>
<reference evidence="5" key="1">
    <citation type="submission" date="2019-03" db="EMBL/GenBank/DDBJ databases">
        <title>Afifella sp. nov., isolated from activated sludge.</title>
        <authorList>
            <person name="Li Q."/>
            <person name="Liu Y."/>
        </authorList>
    </citation>
    <scope>NUCLEOTIDE SEQUENCE</scope>
    <source>
        <strain evidence="5">L72</strain>
    </source>
</reference>
<dbReference type="InterPro" id="IPR000182">
    <property type="entry name" value="GNAT_dom"/>
</dbReference>
<feature type="region of interest" description="Disordered" evidence="3">
    <location>
        <begin position="1"/>
        <end position="23"/>
    </location>
</feature>
<dbReference type="Gene3D" id="3.40.630.30">
    <property type="match status" value="1"/>
</dbReference>
<dbReference type="SUPFAM" id="SSF55729">
    <property type="entry name" value="Acyl-CoA N-acyltransferases (Nat)"/>
    <property type="match status" value="1"/>
</dbReference>
<dbReference type="GO" id="GO:0046677">
    <property type="term" value="P:response to antibiotic"/>
    <property type="evidence" value="ECO:0007669"/>
    <property type="project" value="UniProtKB-KW"/>
</dbReference>
<dbReference type="PROSITE" id="PS51186">
    <property type="entry name" value="GNAT"/>
    <property type="match status" value="1"/>
</dbReference>
<keyword evidence="2" id="KW-0046">Antibiotic resistance</keyword>
<organism evidence="5 6">
    <name type="scientific">Propylenella binzhouense</name>
    <dbReference type="NCBI Taxonomy" id="2555902"/>
    <lineage>
        <taxon>Bacteria</taxon>
        <taxon>Pseudomonadati</taxon>
        <taxon>Pseudomonadota</taxon>
        <taxon>Alphaproteobacteria</taxon>
        <taxon>Hyphomicrobiales</taxon>
        <taxon>Propylenellaceae</taxon>
        <taxon>Propylenella</taxon>
    </lineage>
</organism>
<keyword evidence="6" id="KW-1185">Reference proteome</keyword>
<evidence type="ECO:0000259" key="4">
    <source>
        <dbReference type="PROSITE" id="PS51186"/>
    </source>
</evidence>
<proteinExistence type="predicted"/>
<evidence type="ECO:0000313" key="5">
    <source>
        <dbReference type="EMBL" id="MYZ47510.1"/>
    </source>
</evidence>
<comment type="pathway">
    <text evidence="1">Siderophore biosynthesis.</text>
</comment>
<evidence type="ECO:0000256" key="3">
    <source>
        <dbReference type="SAM" id="MobiDB-lite"/>
    </source>
</evidence>
<dbReference type="InterPro" id="IPR016181">
    <property type="entry name" value="Acyl_CoA_acyltransferase"/>
</dbReference>
<sequence>MRASSSRRSTVLPRHSGATVSGAPRDRTYRFRDVGEADFALLARWLAEPHVAEWWGDPAKSLAGIRAAARSASTRAMIVECASEPIAYMQHYDIHREEDHPYRDQPKGTLGLDLSIGRPDLVGKGHGSAMLAQYAGELLEAGAPRVLVDPDPRNARAIRAYAKAGFAAFDERTTIYGPALLMARDA</sequence>
<protein>
    <submittedName>
        <fullName evidence="5">N-acetyltransferase</fullName>
    </submittedName>
</protein>
<name>A0A964WT62_9HYPH</name>
<evidence type="ECO:0000313" key="6">
    <source>
        <dbReference type="Proteomes" id="UP000773614"/>
    </source>
</evidence>
<evidence type="ECO:0000256" key="1">
    <source>
        <dbReference type="ARBA" id="ARBA00004924"/>
    </source>
</evidence>
<dbReference type="AlphaFoldDB" id="A0A964WT62"/>
<accession>A0A964WT62</accession>
<comment type="caution">
    <text evidence="5">The sequence shown here is derived from an EMBL/GenBank/DDBJ whole genome shotgun (WGS) entry which is preliminary data.</text>
</comment>
<evidence type="ECO:0000256" key="2">
    <source>
        <dbReference type="ARBA" id="ARBA00023251"/>
    </source>
</evidence>
<feature type="domain" description="N-acetyltransferase" evidence="4">
    <location>
        <begin position="29"/>
        <end position="186"/>
    </location>
</feature>